<dbReference type="Gene3D" id="3.30.70.930">
    <property type="match status" value="1"/>
</dbReference>
<reference evidence="4 5" key="1">
    <citation type="journal article" date="2016" name="Sci. Rep.">
        <title>Complete genome sequence and transcriptomic analysis of a novel marine strain Bacillus weihaiensis reveals the mechanism of brown algae degradation.</title>
        <authorList>
            <person name="Zhu Y."/>
            <person name="Chen P."/>
            <person name="Bao Y."/>
            <person name="Men Y."/>
            <person name="Zeng Y."/>
            <person name="Yang J."/>
            <person name="Sun J."/>
            <person name="Sun Y."/>
        </authorList>
    </citation>
    <scope>NUCLEOTIDE SEQUENCE [LARGE SCALE GENOMIC DNA]</scope>
    <source>
        <strain evidence="4 5">Alg07</strain>
    </source>
</reference>
<accession>A0A1L3MQ62</accession>
<dbReference type="Proteomes" id="UP000181936">
    <property type="component" value="Chromosome"/>
</dbReference>
<proteinExistence type="inferred from homology"/>
<dbReference type="RefSeq" id="WP_072579183.1">
    <property type="nucleotide sequence ID" value="NZ_CP016020.1"/>
</dbReference>
<protein>
    <recommendedName>
        <fullName evidence="3">Thiamine-binding protein domain-containing protein</fullName>
    </recommendedName>
</protein>
<dbReference type="PANTHER" id="PTHR33777">
    <property type="entry name" value="UPF0045 PROTEIN ECM15"/>
    <property type="match status" value="1"/>
</dbReference>
<dbReference type="InterPro" id="IPR002767">
    <property type="entry name" value="Thiamine_BP"/>
</dbReference>
<dbReference type="KEGG" id="bwh:A9C19_06325"/>
<comment type="similarity">
    <text evidence="1">Belongs to the UPF0045 family.</text>
</comment>
<dbReference type="GO" id="GO:0005829">
    <property type="term" value="C:cytosol"/>
    <property type="evidence" value="ECO:0007669"/>
    <property type="project" value="TreeGrafter"/>
</dbReference>
<feature type="domain" description="Thiamine-binding protein" evidence="3">
    <location>
        <begin position="4"/>
        <end position="98"/>
    </location>
</feature>
<evidence type="ECO:0000313" key="4">
    <source>
        <dbReference type="EMBL" id="APH04394.1"/>
    </source>
</evidence>
<dbReference type="OrthoDB" id="2147383at2"/>
<feature type="region of interest" description="Disordered" evidence="2">
    <location>
        <begin position="83"/>
        <end position="102"/>
    </location>
</feature>
<evidence type="ECO:0000256" key="1">
    <source>
        <dbReference type="ARBA" id="ARBA00010272"/>
    </source>
</evidence>
<organism evidence="4 5">
    <name type="scientific">Bacillus weihaiensis</name>
    <dbReference type="NCBI Taxonomy" id="1547283"/>
    <lineage>
        <taxon>Bacteria</taxon>
        <taxon>Bacillati</taxon>
        <taxon>Bacillota</taxon>
        <taxon>Bacilli</taxon>
        <taxon>Bacillales</taxon>
        <taxon>Bacillaceae</taxon>
        <taxon>Bacillus</taxon>
    </lineage>
</organism>
<dbReference type="EMBL" id="CP016020">
    <property type="protein sequence ID" value="APH04394.1"/>
    <property type="molecule type" value="Genomic_DNA"/>
</dbReference>
<sequence length="102" mass="11409">MAIVDITVIPIGTNSPSVSEYVADIQKILNKYEAEGKIHYQLTPMNTLIEGELPTLLEVVAAIHEAPFHKGINRVATNIRIDDRRDKKSTMSSKLESVNRHL</sequence>
<dbReference type="AlphaFoldDB" id="A0A1L3MQ62"/>
<name>A0A1L3MQ62_9BACI</name>
<evidence type="ECO:0000313" key="5">
    <source>
        <dbReference type="Proteomes" id="UP000181936"/>
    </source>
</evidence>
<dbReference type="NCBIfam" id="TIGR00106">
    <property type="entry name" value="MTH1187 family thiamine-binding protein"/>
    <property type="match status" value="1"/>
</dbReference>
<gene>
    <name evidence="4" type="ORF">A9C19_06325</name>
</gene>
<evidence type="ECO:0000256" key="2">
    <source>
        <dbReference type="SAM" id="MobiDB-lite"/>
    </source>
</evidence>
<dbReference type="SUPFAM" id="SSF89957">
    <property type="entry name" value="MTH1187/YkoF-like"/>
    <property type="match status" value="1"/>
</dbReference>
<dbReference type="InterPro" id="IPR029756">
    <property type="entry name" value="MTH1187/YkoF-like"/>
</dbReference>
<dbReference type="InterPro" id="IPR051614">
    <property type="entry name" value="UPF0045_domain"/>
</dbReference>
<keyword evidence="5" id="KW-1185">Reference proteome</keyword>
<evidence type="ECO:0000259" key="3">
    <source>
        <dbReference type="Pfam" id="PF01910"/>
    </source>
</evidence>
<dbReference type="PANTHER" id="PTHR33777:SF1">
    <property type="entry name" value="UPF0045 PROTEIN ECM15"/>
    <property type="match status" value="1"/>
</dbReference>
<dbReference type="Pfam" id="PF01910">
    <property type="entry name" value="Thiamine_BP"/>
    <property type="match status" value="1"/>
</dbReference>